<dbReference type="STRING" id="29421.B2M20_04650"/>
<sequence length="70" mass="7818">MFGSAARKDCLGTRDQQQSIAANVSEVQIDENGESLDGLLQSRRKEAKKKGRSSNKRPKSREETPKEGKR</sequence>
<accession>A0A1V4I290</accession>
<proteinExistence type="predicted"/>
<feature type="region of interest" description="Disordered" evidence="1">
    <location>
        <begin position="32"/>
        <end position="70"/>
    </location>
</feature>
<reference evidence="2 3" key="1">
    <citation type="submission" date="2017-02" db="EMBL/GenBank/DDBJ databases">
        <title>Genome sequence of the nitrite-oxidizing bacterium Nitrobacter vulgaris strain Ab1.</title>
        <authorList>
            <person name="Mellbye B.L."/>
            <person name="Davis E.W."/>
            <person name="Spieck E."/>
            <person name="Chang J.H."/>
            <person name="Bottomley P.J."/>
            <person name="Sayavedra-Soto L.A."/>
        </authorList>
    </citation>
    <scope>NUCLEOTIDE SEQUENCE [LARGE SCALE GENOMIC DNA]</scope>
    <source>
        <strain evidence="2 3">Ab1</strain>
    </source>
</reference>
<evidence type="ECO:0000313" key="3">
    <source>
        <dbReference type="Proteomes" id="UP000189940"/>
    </source>
</evidence>
<feature type="compositionally biased region" description="Basic residues" evidence="1">
    <location>
        <begin position="45"/>
        <end position="59"/>
    </location>
</feature>
<comment type="caution">
    <text evidence="2">The sequence shown here is derived from an EMBL/GenBank/DDBJ whole genome shotgun (WGS) entry which is preliminary data.</text>
</comment>
<dbReference type="AlphaFoldDB" id="A0A1V4I290"/>
<keyword evidence="3" id="KW-1185">Reference proteome</keyword>
<evidence type="ECO:0000313" key="2">
    <source>
        <dbReference type="EMBL" id="OPH83950.1"/>
    </source>
</evidence>
<name>A0A1V4I290_NITVU</name>
<gene>
    <name evidence="2" type="ORF">B2M20_04650</name>
</gene>
<evidence type="ECO:0000256" key="1">
    <source>
        <dbReference type="SAM" id="MobiDB-lite"/>
    </source>
</evidence>
<dbReference type="Proteomes" id="UP000189940">
    <property type="component" value="Unassembled WGS sequence"/>
</dbReference>
<feature type="compositionally biased region" description="Basic and acidic residues" evidence="1">
    <location>
        <begin position="60"/>
        <end position="70"/>
    </location>
</feature>
<organism evidence="2 3">
    <name type="scientific">Nitrobacter vulgaris</name>
    <dbReference type="NCBI Taxonomy" id="29421"/>
    <lineage>
        <taxon>Bacteria</taxon>
        <taxon>Pseudomonadati</taxon>
        <taxon>Pseudomonadota</taxon>
        <taxon>Alphaproteobacteria</taxon>
        <taxon>Hyphomicrobiales</taxon>
        <taxon>Nitrobacteraceae</taxon>
        <taxon>Nitrobacter</taxon>
    </lineage>
</organism>
<dbReference type="EMBL" id="MWPQ01000019">
    <property type="protein sequence ID" value="OPH83950.1"/>
    <property type="molecule type" value="Genomic_DNA"/>
</dbReference>
<protein>
    <submittedName>
        <fullName evidence="2">Uncharacterized protein</fullName>
    </submittedName>
</protein>